<accession>A0ABM8LKF0</accession>
<sequence length="96" mass="10270">MNPASALALAQFYVIDAVAGEVWYRVLPGDQWAGIEAQAVARISLPHLVGHEIVLRAPDGSLRAFSPSMIQHCPSASDGVPDQALPDLEALEQSHQ</sequence>
<dbReference type="EMBL" id="CADIKR010000008">
    <property type="protein sequence ID" value="CAB3914079.1"/>
    <property type="molecule type" value="Genomic_DNA"/>
</dbReference>
<evidence type="ECO:0000313" key="1">
    <source>
        <dbReference type="EMBL" id="CAB3914079.1"/>
    </source>
</evidence>
<keyword evidence="2" id="KW-1185">Reference proteome</keyword>
<organism evidence="1 2">
    <name type="scientific">Achromobacter mucicolens</name>
    <dbReference type="NCBI Taxonomy" id="1389922"/>
    <lineage>
        <taxon>Bacteria</taxon>
        <taxon>Pseudomonadati</taxon>
        <taxon>Pseudomonadota</taxon>
        <taxon>Betaproteobacteria</taxon>
        <taxon>Burkholderiales</taxon>
        <taxon>Alcaligenaceae</taxon>
        <taxon>Achromobacter</taxon>
    </lineage>
</organism>
<comment type="caution">
    <text evidence="1">The sequence shown here is derived from an EMBL/GenBank/DDBJ whole genome shotgun (WGS) entry which is preliminary data.</text>
</comment>
<evidence type="ECO:0000313" key="2">
    <source>
        <dbReference type="Proteomes" id="UP000507140"/>
    </source>
</evidence>
<proteinExistence type="predicted"/>
<dbReference type="Proteomes" id="UP000507140">
    <property type="component" value="Unassembled WGS sequence"/>
</dbReference>
<gene>
    <name evidence="1" type="ORF">LMG3415_05133</name>
</gene>
<reference evidence="1 2" key="1">
    <citation type="submission" date="2020-04" db="EMBL/GenBank/DDBJ databases">
        <authorList>
            <person name="De Canck E."/>
        </authorList>
    </citation>
    <scope>NUCLEOTIDE SEQUENCE [LARGE SCALE GENOMIC DNA]</scope>
    <source>
        <strain evidence="1 2">LMG 3415</strain>
    </source>
</reference>
<protein>
    <submittedName>
        <fullName evidence="1">Uncharacterized protein</fullName>
    </submittedName>
</protein>
<name>A0ABM8LKF0_9BURK</name>
<dbReference type="RefSeq" id="WP_042797673.1">
    <property type="nucleotide sequence ID" value="NZ_CADIKR010000008.1"/>
</dbReference>